<feature type="domain" description="HTH cro/C1-type" evidence="3">
    <location>
        <begin position="51"/>
        <end position="105"/>
    </location>
</feature>
<dbReference type="InterPro" id="IPR010982">
    <property type="entry name" value="Lambda_DNA-bd_dom_sf"/>
</dbReference>
<name>A0ABZ1ZG90_STRAQ</name>
<dbReference type="InterPro" id="IPR011051">
    <property type="entry name" value="RmlC_Cupin_sf"/>
</dbReference>
<evidence type="ECO:0000256" key="1">
    <source>
        <dbReference type="ARBA" id="ARBA00023125"/>
    </source>
</evidence>
<dbReference type="CDD" id="cd00093">
    <property type="entry name" value="HTH_XRE"/>
    <property type="match status" value="1"/>
</dbReference>
<dbReference type="PANTHER" id="PTHR46797">
    <property type="entry name" value="HTH-TYPE TRANSCRIPTIONAL REGULATOR"/>
    <property type="match status" value="1"/>
</dbReference>
<dbReference type="SUPFAM" id="SSF47413">
    <property type="entry name" value="lambda repressor-like DNA-binding domains"/>
    <property type="match status" value="1"/>
</dbReference>
<dbReference type="SMART" id="SM00530">
    <property type="entry name" value="HTH_XRE"/>
    <property type="match status" value="1"/>
</dbReference>
<sequence length="235" mass="25263">MADTADTAGEEDAAGQPPKDTGNTGNTRNTGNAGNAGNTKDGVLAAVGPRLRELRRRHGMTLAELAERTGINESTLSRLEGGTRKPTLEMLLPLAEVHAVPLDELVGAPRTGDPRIHLRPVTRDGLTYVPLSRPGGVQAHKLLIPPGPDTEPTLRTHEGFEWLYVLAGRLRLILGERTLVLKPGEAAEFDTHVPHWLGPDDDRTVELLVLFGHQGERAHLRARQGPLGGSAHAPH</sequence>
<dbReference type="EMBL" id="CP109491">
    <property type="protein sequence ID" value="WUX37752.1"/>
    <property type="molecule type" value="Genomic_DNA"/>
</dbReference>
<feature type="compositionally biased region" description="Low complexity" evidence="2">
    <location>
        <begin position="21"/>
        <end position="39"/>
    </location>
</feature>
<gene>
    <name evidence="4" type="ORF">OG367_16580</name>
</gene>
<evidence type="ECO:0000313" key="4">
    <source>
        <dbReference type="EMBL" id="WUX37752.1"/>
    </source>
</evidence>
<dbReference type="RefSeq" id="WP_329356342.1">
    <property type="nucleotide sequence ID" value="NZ_CP108640.1"/>
</dbReference>
<keyword evidence="1" id="KW-0238">DNA-binding</keyword>
<proteinExistence type="predicted"/>
<dbReference type="SUPFAM" id="SSF51182">
    <property type="entry name" value="RmlC-like cupins"/>
    <property type="match status" value="1"/>
</dbReference>
<protein>
    <submittedName>
        <fullName evidence="4">XRE family transcriptional regulator</fullName>
    </submittedName>
</protein>
<dbReference type="Proteomes" id="UP001431926">
    <property type="component" value="Chromosome"/>
</dbReference>
<dbReference type="Pfam" id="PF01381">
    <property type="entry name" value="HTH_3"/>
    <property type="match status" value="1"/>
</dbReference>
<dbReference type="PANTHER" id="PTHR46797:SF1">
    <property type="entry name" value="METHYLPHOSPHONATE SYNTHASE"/>
    <property type="match status" value="1"/>
</dbReference>
<dbReference type="PROSITE" id="PS50943">
    <property type="entry name" value="HTH_CROC1"/>
    <property type="match status" value="1"/>
</dbReference>
<dbReference type="CDD" id="cd02209">
    <property type="entry name" value="cupin_XRE_C"/>
    <property type="match status" value="1"/>
</dbReference>
<evidence type="ECO:0000256" key="2">
    <source>
        <dbReference type="SAM" id="MobiDB-lite"/>
    </source>
</evidence>
<organism evidence="4 5">
    <name type="scientific">Streptomyces anulatus</name>
    <name type="common">Streptomyces chrysomallus</name>
    <dbReference type="NCBI Taxonomy" id="1892"/>
    <lineage>
        <taxon>Bacteria</taxon>
        <taxon>Bacillati</taxon>
        <taxon>Actinomycetota</taxon>
        <taxon>Actinomycetes</taxon>
        <taxon>Kitasatosporales</taxon>
        <taxon>Streptomycetaceae</taxon>
        <taxon>Streptomyces</taxon>
    </lineage>
</organism>
<dbReference type="Gene3D" id="1.10.260.40">
    <property type="entry name" value="lambda repressor-like DNA-binding domains"/>
    <property type="match status" value="1"/>
</dbReference>
<evidence type="ECO:0000259" key="3">
    <source>
        <dbReference type="PROSITE" id="PS50943"/>
    </source>
</evidence>
<dbReference type="InterPro" id="IPR050807">
    <property type="entry name" value="TransReg_Diox_bact_type"/>
</dbReference>
<dbReference type="Pfam" id="PF07883">
    <property type="entry name" value="Cupin_2"/>
    <property type="match status" value="1"/>
</dbReference>
<keyword evidence="5" id="KW-1185">Reference proteome</keyword>
<accession>A0ABZ1ZG90</accession>
<dbReference type="InterPro" id="IPR014710">
    <property type="entry name" value="RmlC-like_jellyroll"/>
</dbReference>
<feature type="region of interest" description="Disordered" evidence="2">
    <location>
        <begin position="1"/>
        <end position="42"/>
    </location>
</feature>
<evidence type="ECO:0000313" key="5">
    <source>
        <dbReference type="Proteomes" id="UP001431926"/>
    </source>
</evidence>
<dbReference type="InterPro" id="IPR001387">
    <property type="entry name" value="Cro/C1-type_HTH"/>
</dbReference>
<dbReference type="Gene3D" id="2.60.120.10">
    <property type="entry name" value="Jelly Rolls"/>
    <property type="match status" value="1"/>
</dbReference>
<dbReference type="InterPro" id="IPR013096">
    <property type="entry name" value="Cupin_2"/>
</dbReference>
<reference evidence="4" key="1">
    <citation type="submission" date="2022-10" db="EMBL/GenBank/DDBJ databases">
        <title>The complete genomes of actinobacterial strains from the NBC collection.</title>
        <authorList>
            <person name="Joergensen T.S."/>
            <person name="Alvarez Arevalo M."/>
            <person name="Sterndorff E.B."/>
            <person name="Faurdal D."/>
            <person name="Vuksanovic O."/>
            <person name="Mourched A.-S."/>
            <person name="Charusanti P."/>
            <person name="Shaw S."/>
            <person name="Blin K."/>
            <person name="Weber T."/>
        </authorList>
    </citation>
    <scope>NUCLEOTIDE SEQUENCE</scope>
    <source>
        <strain evidence="4">NBC_01436</strain>
    </source>
</reference>